<protein>
    <submittedName>
        <fullName evidence="2">Uncharacterized protein</fullName>
    </submittedName>
</protein>
<reference evidence="2 3" key="1">
    <citation type="journal article" date="2021" name="Elife">
        <title>Chloroplast acquisition without the gene transfer in kleptoplastic sea slugs, Plakobranchus ocellatus.</title>
        <authorList>
            <person name="Maeda T."/>
            <person name="Takahashi S."/>
            <person name="Yoshida T."/>
            <person name="Shimamura S."/>
            <person name="Takaki Y."/>
            <person name="Nagai Y."/>
            <person name="Toyoda A."/>
            <person name="Suzuki Y."/>
            <person name="Arimoto A."/>
            <person name="Ishii H."/>
            <person name="Satoh N."/>
            <person name="Nishiyama T."/>
            <person name="Hasebe M."/>
            <person name="Maruyama T."/>
            <person name="Minagawa J."/>
            <person name="Obokata J."/>
            <person name="Shigenobu S."/>
        </authorList>
    </citation>
    <scope>NUCLEOTIDE SEQUENCE [LARGE SCALE GENOMIC DNA]</scope>
</reference>
<feature type="compositionally biased region" description="Polar residues" evidence="1">
    <location>
        <begin position="84"/>
        <end position="96"/>
    </location>
</feature>
<dbReference type="AlphaFoldDB" id="A0AAV4DQ28"/>
<dbReference type="EMBL" id="BLXT01008173">
    <property type="protein sequence ID" value="GFO46240.1"/>
    <property type="molecule type" value="Genomic_DNA"/>
</dbReference>
<evidence type="ECO:0000313" key="3">
    <source>
        <dbReference type="Proteomes" id="UP000735302"/>
    </source>
</evidence>
<organism evidence="2 3">
    <name type="scientific">Plakobranchus ocellatus</name>
    <dbReference type="NCBI Taxonomy" id="259542"/>
    <lineage>
        <taxon>Eukaryota</taxon>
        <taxon>Metazoa</taxon>
        <taxon>Spiralia</taxon>
        <taxon>Lophotrochozoa</taxon>
        <taxon>Mollusca</taxon>
        <taxon>Gastropoda</taxon>
        <taxon>Heterobranchia</taxon>
        <taxon>Euthyneura</taxon>
        <taxon>Panpulmonata</taxon>
        <taxon>Sacoglossa</taxon>
        <taxon>Placobranchoidea</taxon>
        <taxon>Plakobranchidae</taxon>
        <taxon>Plakobranchus</taxon>
    </lineage>
</organism>
<evidence type="ECO:0000313" key="2">
    <source>
        <dbReference type="EMBL" id="GFO46240.1"/>
    </source>
</evidence>
<comment type="caution">
    <text evidence="2">The sequence shown here is derived from an EMBL/GenBank/DDBJ whole genome shotgun (WGS) entry which is preliminary data.</text>
</comment>
<proteinExistence type="predicted"/>
<accession>A0AAV4DQ28</accession>
<dbReference type="Proteomes" id="UP000735302">
    <property type="component" value="Unassembled WGS sequence"/>
</dbReference>
<name>A0AAV4DQ28_9GAST</name>
<gene>
    <name evidence="2" type="ORF">PoB_007274500</name>
</gene>
<evidence type="ECO:0000256" key="1">
    <source>
        <dbReference type="SAM" id="MobiDB-lite"/>
    </source>
</evidence>
<keyword evidence="3" id="KW-1185">Reference proteome</keyword>
<feature type="region of interest" description="Disordered" evidence="1">
    <location>
        <begin position="79"/>
        <end position="101"/>
    </location>
</feature>
<sequence length="170" mass="19162">MDDAEIADQLNELEEMGLQVIALDSELLEVITDYSVIPRGPRMTMIMIQARKESWRVPQTREQGYSLAKCQPPGRVCGHLPHENISTEPQEETQPSPHFEMGPSLEHNATKKIEEMITLLQGRDLPQATFNERNLPEVPADLEGSNTVHHKNEIGAARLEGNSQPSWLQM</sequence>